<dbReference type="EMBL" id="AJIL01000092">
    <property type="protein sequence ID" value="KNE95717.1"/>
    <property type="molecule type" value="Genomic_DNA"/>
</dbReference>
<dbReference type="AlphaFoldDB" id="A0A0L0V8V0"/>
<feature type="compositionally biased region" description="Low complexity" evidence="1">
    <location>
        <begin position="87"/>
        <end position="97"/>
    </location>
</feature>
<evidence type="ECO:0000256" key="1">
    <source>
        <dbReference type="SAM" id="MobiDB-lite"/>
    </source>
</evidence>
<accession>A0A0L0V8V0</accession>
<evidence type="ECO:0000313" key="2">
    <source>
        <dbReference type="EMBL" id="KNE95717.1"/>
    </source>
</evidence>
<dbReference type="Proteomes" id="UP000054564">
    <property type="component" value="Unassembled WGS sequence"/>
</dbReference>
<comment type="caution">
    <text evidence="2">The sequence shown here is derived from an EMBL/GenBank/DDBJ whole genome shotgun (WGS) entry which is preliminary data.</text>
</comment>
<sequence>MVTSHPRRVSAIRWREPPKPVVTGQRVQVHVRVSEIMEKSGKYPDTRAETTCTCILASPSRTRTSFLLTKLSDVFWKSSTTPPPTKLPTTPNTNTMTRQQSPPPEENEEPNHDLGEEPEDHDSSARVETRPQVAPKEDLIQPIRNSLSSGPSGRKMLLLEKVW</sequence>
<feature type="region of interest" description="Disordered" evidence="1">
    <location>
        <begin position="73"/>
        <end position="163"/>
    </location>
</feature>
<keyword evidence="3" id="KW-1185">Reference proteome</keyword>
<protein>
    <submittedName>
        <fullName evidence="2">Uncharacterized protein</fullName>
    </submittedName>
</protein>
<feature type="compositionally biased region" description="Basic and acidic residues" evidence="1">
    <location>
        <begin position="109"/>
        <end position="139"/>
    </location>
</feature>
<name>A0A0L0V8V0_9BASI</name>
<reference evidence="3" key="1">
    <citation type="submission" date="2014-03" db="EMBL/GenBank/DDBJ databases">
        <title>The Genome Sequence of Puccinia striiformis f. sp. tritici PST-78.</title>
        <authorList>
            <consortium name="The Broad Institute Genome Sequencing Platform"/>
            <person name="Cuomo C."/>
            <person name="Hulbert S."/>
            <person name="Chen X."/>
            <person name="Walker B."/>
            <person name="Young S.K."/>
            <person name="Zeng Q."/>
            <person name="Gargeya S."/>
            <person name="Fitzgerald M."/>
            <person name="Haas B."/>
            <person name="Abouelleil A."/>
            <person name="Alvarado L."/>
            <person name="Arachchi H.M."/>
            <person name="Berlin A.M."/>
            <person name="Chapman S.B."/>
            <person name="Goldberg J."/>
            <person name="Griggs A."/>
            <person name="Gujja S."/>
            <person name="Hansen M."/>
            <person name="Howarth C."/>
            <person name="Imamovic A."/>
            <person name="Larimer J."/>
            <person name="McCowan C."/>
            <person name="Montmayeur A."/>
            <person name="Murphy C."/>
            <person name="Neiman D."/>
            <person name="Pearson M."/>
            <person name="Priest M."/>
            <person name="Roberts A."/>
            <person name="Saif S."/>
            <person name="Shea T."/>
            <person name="Sisk P."/>
            <person name="Sykes S."/>
            <person name="Wortman J."/>
            <person name="Nusbaum C."/>
            <person name="Birren B."/>
        </authorList>
    </citation>
    <scope>NUCLEOTIDE SEQUENCE [LARGE SCALE GENOMIC DNA]</scope>
    <source>
        <strain evidence="3">race PST-78</strain>
    </source>
</reference>
<gene>
    <name evidence="2" type="ORF">PSTG_10935</name>
</gene>
<proteinExistence type="predicted"/>
<evidence type="ECO:0000313" key="3">
    <source>
        <dbReference type="Proteomes" id="UP000054564"/>
    </source>
</evidence>
<organism evidence="2 3">
    <name type="scientific">Puccinia striiformis f. sp. tritici PST-78</name>
    <dbReference type="NCBI Taxonomy" id="1165861"/>
    <lineage>
        <taxon>Eukaryota</taxon>
        <taxon>Fungi</taxon>
        <taxon>Dikarya</taxon>
        <taxon>Basidiomycota</taxon>
        <taxon>Pucciniomycotina</taxon>
        <taxon>Pucciniomycetes</taxon>
        <taxon>Pucciniales</taxon>
        <taxon>Pucciniaceae</taxon>
        <taxon>Puccinia</taxon>
    </lineage>
</organism>